<evidence type="ECO:0000256" key="7">
    <source>
        <dbReference type="ARBA" id="ARBA00022833"/>
    </source>
</evidence>
<dbReference type="GO" id="GO:0032391">
    <property type="term" value="C:photoreceptor connecting cilium"/>
    <property type="evidence" value="ECO:0007669"/>
    <property type="project" value="UniProtKB-ARBA"/>
</dbReference>
<dbReference type="GO" id="GO:0006513">
    <property type="term" value="P:protein monoubiquitination"/>
    <property type="evidence" value="ECO:0007669"/>
    <property type="project" value="TreeGrafter"/>
</dbReference>
<dbReference type="AlphaFoldDB" id="A0A851CWF9"/>
<dbReference type="GO" id="GO:0008630">
    <property type="term" value="P:intrinsic apoptotic signaling pathway in response to DNA damage"/>
    <property type="evidence" value="ECO:0007669"/>
    <property type="project" value="UniProtKB-ARBA"/>
</dbReference>
<evidence type="ECO:0000256" key="15">
    <source>
        <dbReference type="ARBA" id="ARBA00082108"/>
    </source>
</evidence>
<dbReference type="GO" id="GO:0061630">
    <property type="term" value="F:ubiquitin protein ligase activity"/>
    <property type="evidence" value="ECO:0007669"/>
    <property type="project" value="UniProtKB-EC"/>
</dbReference>
<feature type="region of interest" description="Disordered" evidence="17">
    <location>
        <begin position="74"/>
        <end position="112"/>
    </location>
</feature>
<dbReference type="EC" id="2.3.2.27" evidence="2"/>
<evidence type="ECO:0000256" key="14">
    <source>
        <dbReference type="ARBA" id="ARBA00079184"/>
    </source>
</evidence>
<dbReference type="PANTHER" id="PTHR46077">
    <property type="entry name" value="E3 UBIQUITIN-PROTEIN LIGASE TOPORS"/>
    <property type="match status" value="1"/>
</dbReference>
<dbReference type="PROSITE" id="PS00518">
    <property type="entry name" value="ZF_RING_1"/>
    <property type="match status" value="1"/>
</dbReference>
<feature type="non-terminal residue" evidence="19">
    <location>
        <position position="1"/>
    </location>
</feature>
<reference evidence="19" key="1">
    <citation type="submission" date="2019-10" db="EMBL/GenBank/DDBJ databases">
        <title>Bird 10,000 Genomes (B10K) Project - Family phase.</title>
        <authorList>
            <person name="Zhang G."/>
        </authorList>
    </citation>
    <scope>NUCLEOTIDE SEQUENCE</scope>
    <source>
        <strain evidence="19">B10K-DU-002-69</strain>
        <tissue evidence="19">Muscle</tissue>
    </source>
</reference>
<evidence type="ECO:0000256" key="12">
    <source>
        <dbReference type="ARBA" id="ARBA00076940"/>
    </source>
</evidence>
<keyword evidence="8" id="KW-0805">Transcription regulation</keyword>
<dbReference type="SUPFAM" id="SSF57850">
    <property type="entry name" value="RING/U-box"/>
    <property type="match status" value="1"/>
</dbReference>
<keyword evidence="20" id="KW-1185">Reference proteome</keyword>
<evidence type="ECO:0000256" key="6">
    <source>
        <dbReference type="ARBA" id="ARBA00022786"/>
    </source>
</evidence>
<gene>
    <name evidence="19" type="primary">Topors_0</name>
    <name evidence="19" type="ORF">TODMEX_R03839</name>
</gene>
<evidence type="ECO:0000256" key="10">
    <source>
        <dbReference type="ARBA" id="ARBA00071236"/>
    </source>
</evidence>
<dbReference type="FunFam" id="3.30.40.10:FF:000136">
    <property type="entry name" value="E3 ubiquitin-protein ligase Topors"/>
    <property type="match status" value="1"/>
</dbReference>
<dbReference type="EMBL" id="WEIS01001677">
    <property type="protein sequence ID" value="NWI62101.1"/>
    <property type="molecule type" value="Genomic_DNA"/>
</dbReference>
<comment type="caution">
    <text evidence="19">The sequence shown here is derived from an EMBL/GenBank/DDBJ whole genome shotgun (WGS) entry which is preliminary data.</text>
</comment>
<name>A0A851CWF9_TODME</name>
<dbReference type="PANTHER" id="PTHR46077:SF1">
    <property type="entry name" value="TOP1 BINDING ARGININE_SERINE RICH PROTEIN, E3 UBIQUITIN LIGASE"/>
    <property type="match status" value="1"/>
</dbReference>
<evidence type="ECO:0000256" key="4">
    <source>
        <dbReference type="ARBA" id="ARBA00022723"/>
    </source>
</evidence>
<dbReference type="Gene3D" id="3.30.40.10">
    <property type="entry name" value="Zinc/RING finger domain, C3HC4 (zinc finger)"/>
    <property type="match status" value="1"/>
</dbReference>
<evidence type="ECO:0000256" key="9">
    <source>
        <dbReference type="ARBA" id="ARBA00023163"/>
    </source>
</evidence>
<evidence type="ECO:0000256" key="3">
    <source>
        <dbReference type="ARBA" id="ARBA00022679"/>
    </source>
</evidence>
<keyword evidence="19" id="KW-0436">Ligase</keyword>
<accession>A0A851CWF9</accession>
<evidence type="ECO:0000256" key="1">
    <source>
        <dbReference type="ARBA" id="ARBA00000900"/>
    </source>
</evidence>
<evidence type="ECO:0000313" key="19">
    <source>
        <dbReference type="EMBL" id="NWI62101.1"/>
    </source>
</evidence>
<evidence type="ECO:0000256" key="17">
    <source>
        <dbReference type="SAM" id="MobiDB-lite"/>
    </source>
</evidence>
<keyword evidence="4" id="KW-0479">Metal-binding</keyword>
<sequence length="339" mass="36827">MAMEPEDHCPICLDSWDDAAYVMPCLHQFCYRCILRWAEKNPKCPLCKRRVQSLVHSVRADDDFEEVIVRPSGLASASARTQQAGGAPRHPATHSPPRPATPQLLAAESGPRAPVGGLQPDTWASLFGEHPALLQRFLPWLQRQLRQIFVEEPSTAAVLEDLILCVLGLYGLDEEVLVRLLQIHLQNRAVTFVRQIISVAVQRCSREAHRLLGLEAGPAAEEQEARPAAAPHPAASQRGSRAPGRASSGSPTGGEEEEHPSTSTAARHGAPSRGPDAPVPTHREQDEPQGDSREGVAGPSTSSQGRDRALGGSRRPLKRRAGSSQDSSQPLKRPSHRQN</sequence>
<evidence type="ECO:0000256" key="5">
    <source>
        <dbReference type="ARBA" id="ARBA00022771"/>
    </source>
</evidence>
<evidence type="ECO:0000256" key="13">
    <source>
        <dbReference type="ARBA" id="ARBA00079040"/>
    </source>
</evidence>
<dbReference type="Pfam" id="PF13923">
    <property type="entry name" value="zf-C3HC4_2"/>
    <property type="match status" value="1"/>
</dbReference>
<dbReference type="GO" id="GO:0000209">
    <property type="term" value="P:protein polyubiquitination"/>
    <property type="evidence" value="ECO:0007669"/>
    <property type="project" value="TreeGrafter"/>
</dbReference>
<keyword evidence="9" id="KW-0804">Transcription</keyword>
<evidence type="ECO:0000256" key="8">
    <source>
        <dbReference type="ARBA" id="ARBA00023015"/>
    </source>
</evidence>
<dbReference type="CDD" id="cd23130">
    <property type="entry name" value="RING-HC_EHV1-like"/>
    <property type="match status" value="1"/>
</dbReference>
<evidence type="ECO:0000259" key="18">
    <source>
        <dbReference type="PROSITE" id="PS50089"/>
    </source>
</evidence>
<feature type="compositionally biased region" description="Low complexity" evidence="17">
    <location>
        <begin position="219"/>
        <end position="250"/>
    </location>
</feature>
<protein>
    <recommendedName>
        <fullName evidence="10">E3 ubiquitin-protein ligase Topors</fullName>
        <ecNumber evidence="2">2.3.2.27</ecNumber>
    </recommendedName>
    <alternativeName>
        <fullName evidence="11">RING-type E3 ubiquitin transferase Topors</fullName>
    </alternativeName>
    <alternativeName>
        <fullName evidence="13">SUMO1-protein E3 ligase Topors</fullName>
    </alternativeName>
    <alternativeName>
        <fullName evidence="12">Topoisomerase I-binding RING finger protein</fullName>
    </alternativeName>
    <alternativeName>
        <fullName evidence="14">Topoisomerase I-binding arginine/serine-rich protein</fullName>
    </alternativeName>
    <alternativeName>
        <fullName evidence="15">Tumor suppressor p53-binding protein 3</fullName>
    </alternativeName>
</protein>
<keyword evidence="6" id="KW-0833">Ubl conjugation pathway</keyword>
<feature type="non-terminal residue" evidence="19">
    <location>
        <position position="339"/>
    </location>
</feature>
<evidence type="ECO:0000256" key="16">
    <source>
        <dbReference type="PROSITE-ProRule" id="PRU00175"/>
    </source>
</evidence>
<dbReference type="GO" id="GO:0016874">
    <property type="term" value="F:ligase activity"/>
    <property type="evidence" value="ECO:0007669"/>
    <property type="project" value="UniProtKB-KW"/>
</dbReference>
<dbReference type="GO" id="GO:0008270">
    <property type="term" value="F:zinc ion binding"/>
    <property type="evidence" value="ECO:0007669"/>
    <property type="project" value="UniProtKB-KW"/>
</dbReference>
<feature type="domain" description="RING-type" evidence="18">
    <location>
        <begin position="9"/>
        <end position="48"/>
    </location>
</feature>
<dbReference type="PROSITE" id="PS50089">
    <property type="entry name" value="ZF_RING_2"/>
    <property type="match status" value="1"/>
</dbReference>
<evidence type="ECO:0000256" key="2">
    <source>
        <dbReference type="ARBA" id="ARBA00012483"/>
    </source>
</evidence>
<proteinExistence type="predicted"/>
<feature type="region of interest" description="Disordered" evidence="17">
    <location>
        <begin position="219"/>
        <end position="339"/>
    </location>
</feature>
<keyword evidence="7" id="KW-0862">Zinc</keyword>
<comment type="catalytic activity">
    <reaction evidence="1">
        <text>S-ubiquitinyl-[E2 ubiquitin-conjugating enzyme]-L-cysteine + [acceptor protein]-L-lysine = [E2 ubiquitin-conjugating enzyme]-L-cysteine + N(6)-ubiquitinyl-[acceptor protein]-L-lysine.</text>
        <dbReference type="EC" id="2.3.2.27"/>
    </reaction>
</comment>
<dbReference type="OrthoDB" id="21204at2759"/>
<keyword evidence="5 16" id="KW-0863">Zinc-finger</keyword>
<organism evidence="19 20">
    <name type="scientific">Todus mexicanus</name>
    <name type="common">Puerto Rican tody</name>
    <dbReference type="NCBI Taxonomy" id="135184"/>
    <lineage>
        <taxon>Eukaryota</taxon>
        <taxon>Metazoa</taxon>
        <taxon>Chordata</taxon>
        <taxon>Craniata</taxon>
        <taxon>Vertebrata</taxon>
        <taxon>Euteleostomi</taxon>
        <taxon>Archelosauria</taxon>
        <taxon>Archosauria</taxon>
        <taxon>Dinosauria</taxon>
        <taxon>Saurischia</taxon>
        <taxon>Theropoda</taxon>
        <taxon>Coelurosauria</taxon>
        <taxon>Aves</taxon>
        <taxon>Neognathae</taxon>
        <taxon>Neoaves</taxon>
        <taxon>Telluraves</taxon>
        <taxon>Coraciimorphae</taxon>
        <taxon>Coraciiformes</taxon>
        <taxon>Todidae</taxon>
        <taxon>Todus</taxon>
    </lineage>
</organism>
<evidence type="ECO:0000313" key="20">
    <source>
        <dbReference type="Proteomes" id="UP000660247"/>
    </source>
</evidence>
<dbReference type="InterPro" id="IPR013083">
    <property type="entry name" value="Znf_RING/FYVE/PHD"/>
</dbReference>
<dbReference type="Proteomes" id="UP000660247">
    <property type="component" value="Unassembled WGS sequence"/>
</dbReference>
<dbReference type="InterPro" id="IPR001841">
    <property type="entry name" value="Znf_RING"/>
</dbReference>
<feature type="compositionally biased region" description="Basic and acidic residues" evidence="17">
    <location>
        <begin position="281"/>
        <end position="294"/>
    </location>
</feature>
<dbReference type="SMART" id="SM00184">
    <property type="entry name" value="RING"/>
    <property type="match status" value="1"/>
</dbReference>
<keyword evidence="3" id="KW-0808">Transferase</keyword>
<evidence type="ECO:0000256" key="11">
    <source>
        <dbReference type="ARBA" id="ARBA00076856"/>
    </source>
</evidence>
<dbReference type="InterPro" id="IPR017907">
    <property type="entry name" value="Znf_RING_CS"/>
</dbReference>